<dbReference type="InterPro" id="IPR038107">
    <property type="entry name" value="Glycos_transf_N_sf"/>
</dbReference>
<evidence type="ECO:0000259" key="9">
    <source>
        <dbReference type="Pfam" id="PF04413"/>
    </source>
</evidence>
<dbReference type="PANTHER" id="PTHR42755:SF1">
    <property type="entry name" value="3-DEOXY-D-MANNO-OCTULOSONIC ACID TRANSFERASE, MITOCHONDRIAL-RELATED"/>
    <property type="match status" value="1"/>
</dbReference>
<evidence type="ECO:0000313" key="11">
    <source>
        <dbReference type="Proteomes" id="UP000731907"/>
    </source>
</evidence>
<comment type="pathway">
    <text evidence="2 8">Bacterial outer membrane biogenesis; LPS core biosynthesis.</text>
</comment>
<evidence type="ECO:0000256" key="6">
    <source>
        <dbReference type="ARBA" id="ARBA00031445"/>
    </source>
</evidence>
<feature type="domain" description="3-deoxy-D-manno-octulosonic-acid transferase N-terminal" evidence="9">
    <location>
        <begin position="53"/>
        <end position="228"/>
    </location>
</feature>
<accession>A0ABS6IZ15</accession>
<keyword evidence="11" id="KW-1185">Reference proteome</keyword>
<organism evidence="10 11">
    <name type="scientific">Paragemmobacter amnigenus</name>
    <dbReference type="NCBI Taxonomy" id="2852097"/>
    <lineage>
        <taxon>Bacteria</taxon>
        <taxon>Pseudomonadati</taxon>
        <taxon>Pseudomonadota</taxon>
        <taxon>Alphaproteobacteria</taxon>
        <taxon>Rhodobacterales</taxon>
        <taxon>Paracoccaceae</taxon>
        <taxon>Paragemmobacter</taxon>
    </lineage>
</organism>
<evidence type="ECO:0000256" key="7">
    <source>
        <dbReference type="ARBA" id="ARBA00049183"/>
    </source>
</evidence>
<sequence length="439" mass="45357">MSLPDPSHAPAPPPVPPRSALLGLVLAASRLAGPFGAMILRRRLAQGKEDPARWTEKLGHITVPRPAGRVIWIHAVSVGEGLSLLPLLRALVGRGGETVLLTCTTVTAMGLLSERVPAGVILQYLPIDLPAPVARFLEHWRPDVAVLVESEFWPRLMVGVHARGIPLILANARISDRSARRWARFPSLARALLGRFTLMAAPDAAAAARLEALGADPARIRVTGTLKRAAEPLPVDGVELARLRAAFGDAPLWLAASTHAGEEAVVAAAHAGLRARLPAARLVLAPRHPARAGEVAAVLQAAGLSVARRGSGEAAGKADVYLADTLGEMGLWFELCPVTLLCGSLTAGIGGHNAYEPALHGSAILHGADTGNFADLYARLDAAGAARAVAGPEGIAAAVAGLVQDGAARAAMTEAARRVLAAETDGVAETAALIRAVAG</sequence>
<evidence type="ECO:0000256" key="2">
    <source>
        <dbReference type="ARBA" id="ARBA00004713"/>
    </source>
</evidence>
<evidence type="ECO:0000256" key="8">
    <source>
        <dbReference type="RuleBase" id="RU365103"/>
    </source>
</evidence>
<dbReference type="GO" id="GO:0016740">
    <property type="term" value="F:transferase activity"/>
    <property type="evidence" value="ECO:0007669"/>
    <property type="project" value="UniProtKB-KW"/>
</dbReference>
<gene>
    <name evidence="10" type="ORF">GU927_001885</name>
</gene>
<comment type="caution">
    <text evidence="10">The sequence shown here is derived from an EMBL/GenBank/DDBJ whole genome shotgun (WGS) entry which is preliminary data.</text>
</comment>
<evidence type="ECO:0000256" key="1">
    <source>
        <dbReference type="ARBA" id="ARBA00003394"/>
    </source>
</evidence>
<comment type="similarity">
    <text evidence="8">Belongs to the glycosyltransferase group 1 family.</text>
</comment>
<dbReference type="EC" id="2.4.99.12" evidence="3 8"/>
<keyword evidence="8" id="KW-0448">Lipopolysaccharide biosynthesis</keyword>
<comment type="function">
    <text evidence="1 8">Involved in lipopolysaccharide (LPS) biosynthesis. Catalyzes the transfer of 3-deoxy-D-manno-octulosonate (Kdo) residue(s) from CMP-Kdo to lipid IV(A), the tetraacyldisaccharide-1,4'-bisphosphate precursor of lipid A.</text>
</comment>
<comment type="catalytic activity">
    <reaction evidence="7 8">
        <text>lipid IVA (E. coli) + CMP-3-deoxy-beta-D-manno-octulosonate = alpha-Kdo-(2-&gt;6)-lipid IVA (E. coli) + CMP + H(+)</text>
        <dbReference type="Rhea" id="RHEA:28066"/>
        <dbReference type="ChEBI" id="CHEBI:15378"/>
        <dbReference type="ChEBI" id="CHEBI:58603"/>
        <dbReference type="ChEBI" id="CHEBI:60364"/>
        <dbReference type="ChEBI" id="CHEBI:60377"/>
        <dbReference type="ChEBI" id="CHEBI:85987"/>
        <dbReference type="EC" id="2.4.99.12"/>
    </reaction>
</comment>
<dbReference type="InterPro" id="IPR039901">
    <property type="entry name" value="Kdotransferase"/>
</dbReference>
<protein>
    <recommendedName>
        <fullName evidence="4 8">3-deoxy-D-manno-octulosonic acid transferase</fullName>
        <shortName evidence="8">Kdo transferase</shortName>
        <ecNumber evidence="3 8">2.4.99.12</ecNumber>
    </recommendedName>
    <alternativeName>
        <fullName evidence="6 8">Lipid IV(A) 3-deoxy-D-manno-octulosonic acid transferase</fullName>
    </alternativeName>
</protein>
<dbReference type="SUPFAM" id="SSF53756">
    <property type="entry name" value="UDP-Glycosyltransferase/glycogen phosphorylase"/>
    <property type="match status" value="1"/>
</dbReference>
<evidence type="ECO:0000313" key="10">
    <source>
        <dbReference type="EMBL" id="MBU9696588.1"/>
    </source>
</evidence>
<dbReference type="Gene3D" id="3.40.50.11720">
    <property type="entry name" value="3-Deoxy-D-manno-octulosonic-acid transferase, N-terminal domain"/>
    <property type="match status" value="1"/>
</dbReference>
<name>A0ABS6IZ15_9RHOB</name>
<dbReference type="EMBL" id="JAAATX020000001">
    <property type="protein sequence ID" value="MBU9696588.1"/>
    <property type="molecule type" value="Genomic_DNA"/>
</dbReference>
<dbReference type="Pfam" id="PF04413">
    <property type="entry name" value="Glycos_transf_N"/>
    <property type="match status" value="1"/>
</dbReference>
<dbReference type="RefSeq" id="WP_161760610.1">
    <property type="nucleotide sequence ID" value="NZ_JAAATX020000001.1"/>
</dbReference>
<dbReference type="InterPro" id="IPR007507">
    <property type="entry name" value="Glycos_transf_N"/>
</dbReference>
<proteinExistence type="inferred from homology"/>
<keyword evidence="5 8" id="KW-0808">Transferase</keyword>
<keyword evidence="8" id="KW-1003">Cell membrane</keyword>
<evidence type="ECO:0000256" key="3">
    <source>
        <dbReference type="ARBA" id="ARBA00012621"/>
    </source>
</evidence>
<evidence type="ECO:0000256" key="5">
    <source>
        <dbReference type="ARBA" id="ARBA00022679"/>
    </source>
</evidence>
<dbReference type="Gene3D" id="3.40.50.2000">
    <property type="entry name" value="Glycogen Phosphorylase B"/>
    <property type="match status" value="1"/>
</dbReference>
<comment type="subcellular location">
    <subcellularLocation>
        <location evidence="8">Cell membrane</location>
    </subcellularLocation>
</comment>
<reference evidence="10 11" key="1">
    <citation type="submission" date="2021-06" db="EMBL/GenBank/DDBJ databases">
        <title>Rhodobacteraceae bacterium strain HSP-20.</title>
        <authorList>
            <person name="Chen W.-M."/>
        </authorList>
    </citation>
    <scope>NUCLEOTIDE SEQUENCE [LARGE SCALE GENOMIC DNA]</scope>
    <source>
        <strain evidence="10 11">HSP-20</strain>
    </source>
</reference>
<dbReference type="PANTHER" id="PTHR42755">
    <property type="entry name" value="3-DEOXY-MANNO-OCTULOSONATE CYTIDYLYLTRANSFERASE"/>
    <property type="match status" value="1"/>
</dbReference>
<keyword evidence="8" id="KW-0472">Membrane</keyword>
<evidence type="ECO:0000256" key="4">
    <source>
        <dbReference type="ARBA" id="ARBA00019077"/>
    </source>
</evidence>
<dbReference type="Proteomes" id="UP000731907">
    <property type="component" value="Unassembled WGS sequence"/>
</dbReference>